<feature type="region of interest" description="Disordered" evidence="6">
    <location>
        <begin position="1973"/>
        <end position="1992"/>
    </location>
</feature>
<feature type="compositionally biased region" description="Polar residues" evidence="6">
    <location>
        <begin position="1428"/>
        <end position="1442"/>
    </location>
</feature>
<feature type="compositionally biased region" description="Polar residues" evidence="6">
    <location>
        <begin position="1011"/>
        <end position="1023"/>
    </location>
</feature>
<keyword evidence="2" id="KW-0677">Repeat</keyword>
<feature type="compositionally biased region" description="Polar residues" evidence="6">
    <location>
        <begin position="651"/>
        <end position="664"/>
    </location>
</feature>
<evidence type="ECO:0000256" key="1">
    <source>
        <dbReference type="ARBA" id="ARBA00022723"/>
    </source>
</evidence>
<feature type="region of interest" description="Disordered" evidence="6">
    <location>
        <begin position="1356"/>
        <end position="1399"/>
    </location>
</feature>
<feature type="region of interest" description="Disordered" evidence="6">
    <location>
        <begin position="454"/>
        <end position="532"/>
    </location>
</feature>
<feature type="compositionally biased region" description="Pro residues" evidence="6">
    <location>
        <begin position="17"/>
        <end position="33"/>
    </location>
</feature>
<evidence type="ECO:0000313" key="8">
    <source>
        <dbReference type="EMBL" id="KAB1203136.1"/>
    </source>
</evidence>
<feature type="region of interest" description="Disordered" evidence="6">
    <location>
        <begin position="1474"/>
        <end position="1508"/>
    </location>
</feature>
<feature type="region of interest" description="Disordered" evidence="6">
    <location>
        <begin position="128"/>
        <end position="147"/>
    </location>
</feature>
<evidence type="ECO:0000256" key="6">
    <source>
        <dbReference type="SAM" id="MobiDB-lite"/>
    </source>
</evidence>
<feature type="zinc finger region" description="C3H1-type" evidence="5">
    <location>
        <begin position="1953"/>
        <end position="1981"/>
    </location>
</feature>
<feature type="compositionally biased region" description="Polar residues" evidence="6">
    <location>
        <begin position="85"/>
        <end position="101"/>
    </location>
</feature>
<dbReference type="SMART" id="SM00356">
    <property type="entry name" value="ZnF_C3H1"/>
    <property type="match status" value="2"/>
</dbReference>
<evidence type="ECO:0000313" key="9">
    <source>
        <dbReference type="Proteomes" id="UP000516437"/>
    </source>
</evidence>
<name>A0A6A1USN0_9ROSI</name>
<dbReference type="Proteomes" id="UP000516437">
    <property type="component" value="Chromosome 8"/>
</dbReference>
<feature type="domain" description="C3H1-type" evidence="7">
    <location>
        <begin position="1953"/>
        <end position="1981"/>
    </location>
</feature>
<dbReference type="GO" id="GO:0005634">
    <property type="term" value="C:nucleus"/>
    <property type="evidence" value="ECO:0007669"/>
    <property type="project" value="TreeGrafter"/>
</dbReference>
<keyword evidence="4 5" id="KW-0862">Zinc</keyword>
<feature type="compositionally biased region" description="Basic residues" evidence="6">
    <location>
        <begin position="1974"/>
        <end position="1992"/>
    </location>
</feature>
<dbReference type="InterPro" id="IPR000571">
    <property type="entry name" value="Znf_CCCH"/>
</dbReference>
<feature type="compositionally biased region" description="Polar residues" evidence="6">
    <location>
        <begin position="1487"/>
        <end position="1508"/>
    </location>
</feature>
<feature type="region of interest" description="Disordered" evidence="6">
    <location>
        <begin position="1784"/>
        <end position="1823"/>
    </location>
</feature>
<dbReference type="PANTHER" id="PTHR46156:SF1">
    <property type="entry name" value="ZINC FINGER CCCH DOMAIN-CONTAINING PROTEIN 3"/>
    <property type="match status" value="1"/>
</dbReference>
<dbReference type="Gene3D" id="4.10.1000.10">
    <property type="entry name" value="Zinc finger, CCCH-type"/>
    <property type="match status" value="1"/>
</dbReference>
<dbReference type="EMBL" id="RXIC02000026">
    <property type="protein sequence ID" value="KAB1203136.1"/>
    <property type="molecule type" value="Genomic_DNA"/>
</dbReference>
<feature type="compositionally biased region" description="Basic residues" evidence="6">
    <location>
        <begin position="1"/>
        <end position="11"/>
    </location>
</feature>
<feature type="region of interest" description="Disordered" evidence="6">
    <location>
        <begin position="157"/>
        <end position="184"/>
    </location>
</feature>
<feature type="compositionally biased region" description="Basic and acidic residues" evidence="6">
    <location>
        <begin position="246"/>
        <end position="257"/>
    </location>
</feature>
<gene>
    <name evidence="8" type="ORF">CJ030_MR8G006286</name>
</gene>
<reference evidence="8 9" key="1">
    <citation type="journal article" date="2019" name="Plant Biotechnol. J.">
        <title>The red bayberry genome and genetic basis of sex determination.</title>
        <authorList>
            <person name="Jia H.M."/>
            <person name="Jia H.J."/>
            <person name="Cai Q.L."/>
            <person name="Wang Y."/>
            <person name="Zhao H.B."/>
            <person name="Yang W.F."/>
            <person name="Wang G.Y."/>
            <person name="Li Y.H."/>
            <person name="Zhan D.L."/>
            <person name="Shen Y.T."/>
            <person name="Niu Q.F."/>
            <person name="Chang L."/>
            <person name="Qiu J."/>
            <person name="Zhao L."/>
            <person name="Xie H.B."/>
            <person name="Fu W.Y."/>
            <person name="Jin J."/>
            <person name="Li X.W."/>
            <person name="Jiao Y."/>
            <person name="Zhou C.C."/>
            <person name="Tu T."/>
            <person name="Chai C.Y."/>
            <person name="Gao J.L."/>
            <person name="Fan L.J."/>
            <person name="van de Weg E."/>
            <person name="Wang J.Y."/>
            <person name="Gao Z.S."/>
        </authorList>
    </citation>
    <scope>NUCLEOTIDE SEQUENCE [LARGE SCALE GENOMIC DNA]</scope>
    <source>
        <tissue evidence="8">Leaves</tissue>
    </source>
</reference>
<keyword evidence="3 5" id="KW-0863">Zinc-finger</keyword>
<feature type="compositionally biased region" description="Basic residues" evidence="6">
    <location>
        <begin position="1370"/>
        <end position="1379"/>
    </location>
</feature>
<feature type="compositionally biased region" description="Basic and acidic residues" evidence="6">
    <location>
        <begin position="986"/>
        <end position="996"/>
    </location>
</feature>
<feature type="compositionally biased region" description="Low complexity" evidence="6">
    <location>
        <begin position="34"/>
        <end position="43"/>
    </location>
</feature>
<evidence type="ECO:0000256" key="2">
    <source>
        <dbReference type="ARBA" id="ARBA00022737"/>
    </source>
</evidence>
<evidence type="ECO:0000256" key="3">
    <source>
        <dbReference type="ARBA" id="ARBA00022771"/>
    </source>
</evidence>
<feature type="compositionally biased region" description="Polar residues" evidence="6">
    <location>
        <begin position="233"/>
        <end position="242"/>
    </location>
</feature>
<feature type="compositionally biased region" description="Polar residues" evidence="6">
    <location>
        <begin position="490"/>
        <end position="505"/>
    </location>
</feature>
<dbReference type="FunFam" id="4.10.1000.10:FF:000022">
    <property type="entry name" value="Zinc finger CCCH domain-containing protein 7"/>
    <property type="match status" value="1"/>
</dbReference>
<evidence type="ECO:0000256" key="5">
    <source>
        <dbReference type="PROSITE-ProRule" id="PRU00723"/>
    </source>
</evidence>
<organism evidence="8 9">
    <name type="scientific">Morella rubra</name>
    <name type="common">Chinese bayberry</name>
    <dbReference type="NCBI Taxonomy" id="262757"/>
    <lineage>
        <taxon>Eukaryota</taxon>
        <taxon>Viridiplantae</taxon>
        <taxon>Streptophyta</taxon>
        <taxon>Embryophyta</taxon>
        <taxon>Tracheophyta</taxon>
        <taxon>Spermatophyta</taxon>
        <taxon>Magnoliopsida</taxon>
        <taxon>eudicotyledons</taxon>
        <taxon>Gunneridae</taxon>
        <taxon>Pentapetalae</taxon>
        <taxon>rosids</taxon>
        <taxon>fabids</taxon>
        <taxon>Fagales</taxon>
        <taxon>Myricaceae</taxon>
        <taxon>Morella</taxon>
    </lineage>
</organism>
<feature type="region of interest" description="Disordered" evidence="6">
    <location>
        <begin position="1424"/>
        <end position="1446"/>
    </location>
</feature>
<feature type="region of interest" description="Disordered" evidence="6">
    <location>
        <begin position="217"/>
        <end position="257"/>
    </location>
</feature>
<feature type="compositionally biased region" description="Polar residues" evidence="6">
    <location>
        <begin position="1356"/>
        <end position="1368"/>
    </location>
</feature>
<dbReference type="GO" id="GO:0008270">
    <property type="term" value="F:zinc ion binding"/>
    <property type="evidence" value="ECO:0007669"/>
    <property type="project" value="UniProtKB-KW"/>
</dbReference>
<feature type="region of interest" description="Disordered" evidence="6">
    <location>
        <begin position="980"/>
        <end position="1030"/>
    </location>
</feature>
<feature type="compositionally biased region" description="Pro residues" evidence="6">
    <location>
        <begin position="52"/>
        <end position="63"/>
    </location>
</feature>
<protein>
    <submittedName>
        <fullName evidence="8">Zinc finger CCCH domain-containing protein 7</fullName>
    </submittedName>
</protein>
<feature type="compositionally biased region" description="Low complexity" evidence="6">
    <location>
        <begin position="1210"/>
        <end position="1222"/>
    </location>
</feature>
<dbReference type="PROSITE" id="PS50103">
    <property type="entry name" value="ZF_C3H1"/>
    <property type="match status" value="1"/>
</dbReference>
<feature type="compositionally biased region" description="Basic and acidic residues" evidence="6">
    <location>
        <begin position="466"/>
        <end position="486"/>
    </location>
</feature>
<dbReference type="OrthoDB" id="3247158at2759"/>
<feature type="region of interest" description="Disordered" evidence="6">
    <location>
        <begin position="1208"/>
        <end position="1240"/>
    </location>
</feature>
<comment type="caution">
    <text evidence="8">The sequence shown here is derived from an EMBL/GenBank/DDBJ whole genome shotgun (WGS) entry which is preliminary data.</text>
</comment>
<feature type="compositionally biased region" description="Polar residues" evidence="6">
    <location>
        <begin position="673"/>
        <end position="697"/>
    </location>
</feature>
<evidence type="ECO:0000259" key="7">
    <source>
        <dbReference type="PROSITE" id="PS50103"/>
    </source>
</evidence>
<proteinExistence type="predicted"/>
<keyword evidence="1 5" id="KW-0479">Metal-binding</keyword>
<feature type="region of interest" description="Disordered" evidence="6">
    <location>
        <begin position="1"/>
        <end position="103"/>
    </location>
</feature>
<keyword evidence="9" id="KW-1185">Reference proteome</keyword>
<sequence>MDLPRFLHHNTSRYDSLPPPPPAPPPPSTPRPQFPDASNFQSPNHHHHSQPQPLPRPQPPRLPPSYQQHLPPPPPLPTQQHQHLSFNPTQSRFAFSSSSNPYPAHAVQNLTQLRREDDRPRHRLSEIDHSRPDFWDPSRALPDNQRPAVRSYHLPFDFDRKDGHQHQRSFDRPVDKVRHDPESSSRFRVEYTNGFDPNHGDDNFVWGRRDENFHHRDNFVSTSDSSGRDFGFASNSRGNESSLGGYDHRYGSSRDNEACRSGRINGSRDGQVSRDINDLLYEMGSGEIGDGSGVRIGSTKHEYFGAEVARYNHNRGSREGSHEYNRTPRKQIQKKSAFLRIQMAKPSHRNRESEQLHYSGYFDKSNSSSFRGKDQYMYSDYMMEEDVQRRKGSPVELDVSFKSNSLVAKAIVAPSSSVVVSDTDWTPGNEKIRKFCDGDCSNSRLGKLNQGSVKMGSSKCVAKKPSTSEKDSKQFEEKAKRSDFRGVCDGSSQPCSSGAGMSQGKSKVERSSMGTVSEKDHTDIGSGKKTASKVVKKKKIVKKVVKKVINPQSRLSSSQKAKKCDKPVKADSLAQIPTAAFESDKLVTPLEQIITSDGMVSRHNVVLQPFTDKLNELPGNDKGDRSFLTVVSRDRRIEDDSGRICVPKVNRNWNTSTSPLGSSSLEEDKIDESSVNADNNGNGLHTISNSDNGLSKPQNKDTISEIGRVEDVSKQFCVPEKEFGEDNVNYGMLSSEKTKIHEDISNTSRLTHGTDNSLVFEYGIVKSQENIAVCDEAIIDVIGKQPCTNQFTTSLENSMVEGIRQALVGSSAICGLSSSEGTGKGQGLAYAECSNHGRDTTWDSDHDCPSLGDKNTVFCSGIIHKTDEHLSAGGATRSLENHAMESSPNGVVSVKASEGKTHGIKKRRKISTQVDFSDSTIIHVGPVKDIVVTADPVDTNLCSSPTSSSPAEVAVSSVGSLNVGLLLGTDVISVLHTNGSGSESRFTCKNDVHGHLDGTSPRYKKKREASASESALPGSTVSETNDRPMGTVTSCAEEVSITNTDDLTQEVEVAMPSINNVCTTGLMSFAGTTMLLENTLRVAVGAIRGVSTDDGLNLLHVGVESCSNAEDPNARSPCQAGFGIEQKEIITPLTLINVNQNSIMDVETNVGVKMDARAAEDQILIHVEAQRQITSEPHSPDLDQRFSHTDVEAGLLLLKDDLPSVSSYPSLSDDGAGVSSSSSHDEVMESVSRTLPGPRYPETLSKVPSIDMLDCKASPSQISSEKVSGVFPKLDQKSVIEGGSYGPAHTSFPRSTQSDAGTEMDHSIRGKTIPLLSQDSKITAHSLNLMSAELVGSKTQLGHSLPRTFLGHPSFLSTNSKRTASSTRMVKPRTWHRSSNHSIPPRPENKPFSNAVPPKRQLVENNAKSQYTSYIRKGNSLVRKASPVTAQHQDSHALSSSVFRAKSSGIEESRKSLGSDSKVDFTDPQNLLRTGIYTPFERPRTPPLSSGTKLSTQNAASSGDNLSSSLAEHHFSGCCETSSDPMKFPSANNVMKIAQDSLKITEISENLTGTSSNLESQTELTDGNVASKRIVYVKRKSNQLVATSDPCDLSLHGGNKSKANSDAYYKRSKNQLIRASLENQIMQSVTVHDDLSNSEGQQAPKVVPCRKFGKRQLHKVTAKTRKPIKSSLVWTLRGVQSSKNNLDSLHHQKVLPYLFPWKRTYWKSFMQNPNSISNNSSLPMIRKLLLSRKRDTVYTRSVNGFSLRKYKVFSVGGSSLKWSKSIEKNSKKVNEEATRAVAAVEREKREQNGAASSSSQRKNRNHSSHDDSTCSTAPQSGKDVKKSYIPRRLVIGNDEYVRIGNGNQLIRDPKKRSRILASEKVRWSLHTARLRSFLKECPIVLTFCKWFFFFFQFVLLFEAVKGLQNSDRCPDRFMQQQKLSLQTCECESKGSTCEGFLRGYCADGNECRKKHSYVCPIFEATGSCPQGSKCKLHHPKNRSKGKRKKRLGTQKNTRGRYFGFMNIKVSEPGTAVHEKHFMQKHDDILQGKFSEYISVAESNEEVGDCNDPKSEQTFCDSDSAEVQLEDLFELIKPVRIMYNEPDNLIVSKS</sequence>
<feature type="region of interest" description="Disordered" evidence="6">
    <location>
        <begin position="651"/>
        <end position="700"/>
    </location>
</feature>
<accession>A0A6A1USN0</accession>
<dbReference type="PANTHER" id="PTHR46156">
    <property type="entry name" value="CCCH ZINGC FINGER"/>
    <property type="match status" value="1"/>
</dbReference>
<evidence type="ECO:0000256" key="4">
    <source>
        <dbReference type="ARBA" id="ARBA00022833"/>
    </source>
</evidence>